<feature type="transmembrane region" description="Helical" evidence="3">
    <location>
        <begin position="906"/>
        <end position="928"/>
    </location>
</feature>
<keyword evidence="5" id="KW-1185">Reference proteome</keyword>
<dbReference type="PANTHER" id="PTHR10582">
    <property type="entry name" value="TRANSIENT RECEPTOR POTENTIAL ION CHANNEL PROTEIN"/>
    <property type="match status" value="1"/>
</dbReference>
<evidence type="ECO:0000256" key="3">
    <source>
        <dbReference type="SAM" id="Phobius"/>
    </source>
</evidence>
<name>A0A397TKU8_9GLOM</name>
<accession>A0A397TKU8</accession>
<dbReference type="GO" id="GO:0005886">
    <property type="term" value="C:plasma membrane"/>
    <property type="evidence" value="ECO:0007669"/>
    <property type="project" value="TreeGrafter"/>
</dbReference>
<proteinExistence type="predicted"/>
<dbReference type="GO" id="GO:0005216">
    <property type="term" value="F:monoatomic ion channel activity"/>
    <property type="evidence" value="ECO:0007669"/>
    <property type="project" value="InterPro"/>
</dbReference>
<feature type="transmembrane region" description="Helical" evidence="3">
    <location>
        <begin position="1004"/>
        <end position="1025"/>
    </location>
</feature>
<dbReference type="OrthoDB" id="2433234at2759"/>
<evidence type="ECO:0008006" key="6">
    <source>
        <dbReference type="Google" id="ProtNLM"/>
    </source>
</evidence>
<dbReference type="PANTHER" id="PTHR10582:SF2">
    <property type="entry name" value="INACTIVE"/>
    <property type="match status" value="1"/>
</dbReference>
<keyword evidence="3" id="KW-1133">Transmembrane helix</keyword>
<gene>
    <name evidence="4" type="ORF">C1645_855465</name>
</gene>
<evidence type="ECO:0000256" key="1">
    <source>
        <dbReference type="ARBA" id="ARBA00022737"/>
    </source>
</evidence>
<evidence type="ECO:0000313" key="4">
    <source>
        <dbReference type="EMBL" id="RIA97125.1"/>
    </source>
</evidence>
<sequence length="1284" mass="149190">MSEKEKDEILIIEERVYDDSYTHITLSPDGKQFAIFNKDSYEIKICDVEQINELKTINPFKHSLLSIKEMDLYQDTLGWSIAISDKFKRIDDTYDNLIAVSCFGRDSISNTPTVHDVSLDLKGDRDVEKISKSIFGTTKIFSANDNFYSVPFAGVVKFMKNDANFICLVIINSIGMYKCGLELNETLSQWSIDKYKLPEALEDQLKQLQNGQQRVDMLSRSITNDYLFIEDFRNRNRIIEAYNLRTRKIERTFQENFAQSSFNDASVYAFSHNNHLFAFSHDKNKIKIHLMENGLEVSSKLLEGVRRIIFMEFVHNDEKLLIVTQEPSETKTFKQVVNVWDLFSTTSNSFRTYEDKNRIFPHKDVYQLRLSNASGIILSIGNDNEVVSILDHPDIKNLIEVEPLSIFSSLTQINLENIDSSKYHIIFGNNGEKLDIKDYDQEIINSNTEPWIIQNTYHRISAFLDDEKKIQLVIGQSTVQVWYTCHIDPNSKSKKSYLEFIWTSHRHTPIEIESLAVGNRAFSLKLSNPKITIDLPCHDGQVTIIKDACNSLVHLYNQRGKYMKLSRQRKYDRLLHQTHSIIRHFINHYPSVWRLMDIRYNLMESLIKARDIVLINKVLSFGKHDYYLHTPRKLHWSREKKTTDIEIAIEISIQDNSIGGLMVGFLLEYYSNNAKDNIEWMTTVTNVMPKLYEAKLDLYIKELLYQPCFGSIEIYKSGIKIPDRAQIRPSSHSIKGFSLPNKLKKLTEEKPTLNERLTSFIKGTISSIMNANIKTDKGICGSVTKMKQDDQRVILRVVPLPNFTVYPEGIDPKNDFKFSKLLKLIFLPRGYKFNKTNLEYFNPFLQLILSDGNDYLFDNPAMEAVIDFKWNQARTHFIRTSCGLYIIYALCFGFLSWAYVRHLETTGIWRDCIIVIITLFYFLAYHLLGIELQQLHHHGFQRYLSIYNLFDLMVSVIPSTVVSIIIGNSFEFENGFGNAILLLRLFSVAANYIYVFLNIMRSVLPFLVLMLIVMIGFAHAIFVILAHPNLINLNPIVNTYSYTDPNTNKSTTITADYDVTSPDDNPFSSFLKSIEAAYFWLSGDFPQINSWDLISIHIITIVASLLLVIVMQNMLISLMGNVFNDASDAARLGLLKWRAELIYEYEVIEKAYYQCTENDPTYIYYTGQSRIFEQWEEKSKQQRKGFKSLERIDELMNKDDHDDDDEFPDETNIERFWHCNCSYFEEGKKEEKNESKKEDNIIVKENEQITSLQNQVNTLNDKLTSMEINLNVLLELLKKQAEEK</sequence>
<dbReference type="SUPFAM" id="SSF50998">
    <property type="entry name" value="Quinoprotein alcohol dehydrogenase-like"/>
    <property type="match status" value="1"/>
</dbReference>
<keyword evidence="2" id="KW-0175">Coiled coil</keyword>
<reference evidence="4 5" key="1">
    <citation type="submission" date="2018-06" db="EMBL/GenBank/DDBJ databases">
        <title>Comparative genomics reveals the genomic features of Rhizophagus irregularis, R. cerebriforme, R. diaphanum and Gigaspora rosea, and their symbiotic lifestyle signature.</title>
        <authorList>
            <person name="Morin E."/>
            <person name="San Clemente H."/>
            <person name="Chen E.C.H."/>
            <person name="De La Providencia I."/>
            <person name="Hainaut M."/>
            <person name="Kuo A."/>
            <person name="Kohler A."/>
            <person name="Murat C."/>
            <person name="Tang N."/>
            <person name="Roy S."/>
            <person name="Loubradou J."/>
            <person name="Henrissat B."/>
            <person name="Grigoriev I.V."/>
            <person name="Corradi N."/>
            <person name="Roux C."/>
            <person name="Martin F.M."/>
        </authorList>
    </citation>
    <scope>NUCLEOTIDE SEQUENCE [LARGE SCALE GENOMIC DNA]</scope>
    <source>
        <strain evidence="4 5">DAOM 227022</strain>
    </source>
</reference>
<dbReference type="InterPro" id="IPR024862">
    <property type="entry name" value="TRPV"/>
</dbReference>
<evidence type="ECO:0000256" key="2">
    <source>
        <dbReference type="SAM" id="Coils"/>
    </source>
</evidence>
<evidence type="ECO:0000313" key="5">
    <source>
        <dbReference type="Proteomes" id="UP000265703"/>
    </source>
</evidence>
<keyword evidence="1" id="KW-0677">Repeat</keyword>
<feature type="transmembrane region" description="Helical" evidence="3">
    <location>
        <begin position="949"/>
        <end position="970"/>
    </location>
</feature>
<feature type="coiled-coil region" evidence="2">
    <location>
        <begin position="1242"/>
        <end position="1269"/>
    </location>
</feature>
<dbReference type="EMBL" id="QKYT01000034">
    <property type="protein sequence ID" value="RIA97125.1"/>
    <property type="molecule type" value="Genomic_DNA"/>
</dbReference>
<comment type="caution">
    <text evidence="4">The sequence shown here is derived from an EMBL/GenBank/DDBJ whole genome shotgun (WGS) entry which is preliminary data.</text>
</comment>
<protein>
    <recommendedName>
        <fullName evidence="6">Ion transport domain-containing protein</fullName>
    </recommendedName>
</protein>
<dbReference type="STRING" id="658196.A0A397TKU8"/>
<dbReference type="Proteomes" id="UP000265703">
    <property type="component" value="Unassembled WGS sequence"/>
</dbReference>
<feature type="transmembrane region" description="Helical" evidence="3">
    <location>
        <begin position="1093"/>
        <end position="1111"/>
    </location>
</feature>
<organism evidence="4 5">
    <name type="scientific">Glomus cerebriforme</name>
    <dbReference type="NCBI Taxonomy" id="658196"/>
    <lineage>
        <taxon>Eukaryota</taxon>
        <taxon>Fungi</taxon>
        <taxon>Fungi incertae sedis</taxon>
        <taxon>Mucoromycota</taxon>
        <taxon>Glomeromycotina</taxon>
        <taxon>Glomeromycetes</taxon>
        <taxon>Glomerales</taxon>
        <taxon>Glomeraceae</taxon>
        <taxon>Glomus</taxon>
    </lineage>
</organism>
<dbReference type="GO" id="GO:0098703">
    <property type="term" value="P:calcium ion import across plasma membrane"/>
    <property type="evidence" value="ECO:0007669"/>
    <property type="project" value="TreeGrafter"/>
</dbReference>
<dbReference type="InterPro" id="IPR011047">
    <property type="entry name" value="Quinoprotein_ADH-like_sf"/>
</dbReference>
<feature type="transmembrane region" description="Helical" evidence="3">
    <location>
        <begin position="882"/>
        <end position="900"/>
    </location>
</feature>
<feature type="transmembrane region" description="Helical" evidence="3">
    <location>
        <begin position="976"/>
        <end position="997"/>
    </location>
</feature>
<keyword evidence="3" id="KW-0812">Transmembrane</keyword>
<keyword evidence="3" id="KW-0472">Membrane</keyword>